<dbReference type="Proteomes" id="UP000184164">
    <property type="component" value="Unassembled WGS sequence"/>
</dbReference>
<accession>A0A1M5GES9</accession>
<evidence type="ECO:0000313" key="2">
    <source>
        <dbReference type="Proteomes" id="UP000184164"/>
    </source>
</evidence>
<dbReference type="AlphaFoldDB" id="A0A1M5GES9"/>
<keyword evidence="2" id="KW-1185">Reference proteome</keyword>
<evidence type="ECO:0000313" key="1">
    <source>
        <dbReference type="EMBL" id="SHG02233.1"/>
    </source>
</evidence>
<dbReference type="EMBL" id="FQUM01000020">
    <property type="protein sequence ID" value="SHG02233.1"/>
    <property type="molecule type" value="Genomic_DNA"/>
</dbReference>
<organism evidence="1 2">
    <name type="scientific">Mariniphaga anaerophila</name>
    <dbReference type="NCBI Taxonomy" id="1484053"/>
    <lineage>
        <taxon>Bacteria</taxon>
        <taxon>Pseudomonadati</taxon>
        <taxon>Bacteroidota</taxon>
        <taxon>Bacteroidia</taxon>
        <taxon>Marinilabiliales</taxon>
        <taxon>Prolixibacteraceae</taxon>
        <taxon>Mariniphaga</taxon>
    </lineage>
</organism>
<sequence>MYYSYKSDYPNQVHQLNFSISKNYYLLKNGEIKYQQKKFDINWKNFEQTGKRHLVNFLIRDHYSNCFYAEIHPIDNLPNIKDFLFNAWRRKTNYEFCGIPKNLIVGRHVTERFPDILNLTKNIGLNIELAKNGFATGIRSMRDWESNIKFISYFEQYRKITDFQLNIEKICRKLNIADSGKTEPNLQKWANNKPQGKLINDKTEFEKIFE</sequence>
<gene>
    <name evidence="1" type="ORF">SAMN05444274_12013</name>
</gene>
<dbReference type="STRING" id="1484053.SAMN05444274_12013"/>
<protein>
    <submittedName>
        <fullName evidence="1">Uncharacterized protein</fullName>
    </submittedName>
</protein>
<name>A0A1M5GES9_9BACT</name>
<reference evidence="1 2" key="1">
    <citation type="submission" date="2016-11" db="EMBL/GenBank/DDBJ databases">
        <authorList>
            <person name="Jaros S."/>
            <person name="Januszkiewicz K."/>
            <person name="Wedrychowicz H."/>
        </authorList>
    </citation>
    <scope>NUCLEOTIDE SEQUENCE [LARGE SCALE GENOMIC DNA]</scope>
    <source>
        <strain evidence="1 2">DSM 26910</strain>
    </source>
</reference>
<dbReference type="RefSeq" id="WP_073003598.1">
    <property type="nucleotide sequence ID" value="NZ_FQUM01000020.1"/>
</dbReference>
<proteinExistence type="predicted"/>